<feature type="transmembrane region" description="Helical" evidence="1">
    <location>
        <begin position="104"/>
        <end position="125"/>
    </location>
</feature>
<proteinExistence type="predicted"/>
<dbReference type="RefSeq" id="WP_186981353.1">
    <property type="nucleotide sequence ID" value="NZ_JACOQH010000001.1"/>
</dbReference>
<evidence type="ECO:0000313" key="3">
    <source>
        <dbReference type="Proteomes" id="UP000621540"/>
    </source>
</evidence>
<dbReference type="InterPro" id="IPR010787">
    <property type="entry name" value="DUF1385"/>
</dbReference>
<keyword evidence="1" id="KW-1133">Transmembrane helix</keyword>
<protein>
    <submittedName>
        <fullName evidence="2">DUF1385 domain-containing protein</fullName>
    </submittedName>
</protein>
<keyword evidence="3" id="KW-1185">Reference proteome</keyword>
<dbReference type="PANTHER" id="PTHR42867">
    <property type="entry name" value="MEMBRANE PROTEIN-RELATED"/>
    <property type="match status" value="1"/>
</dbReference>
<organism evidence="2 3">
    <name type="scientific">Roseburia yibonii</name>
    <dbReference type="NCBI Taxonomy" id="2763063"/>
    <lineage>
        <taxon>Bacteria</taxon>
        <taxon>Bacillati</taxon>
        <taxon>Bacillota</taxon>
        <taxon>Clostridia</taxon>
        <taxon>Lachnospirales</taxon>
        <taxon>Lachnospiraceae</taxon>
        <taxon>Roseburia</taxon>
    </lineage>
</organism>
<comment type="caution">
    <text evidence="2">The sequence shown here is derived from an EMBL/GenBank/DDBJ whole genome shotgun (WGS) entry which is preliminary data.</text>
</comment>
<dbReference type="Proteomes" id="UP000621540">
    <property type="component" value="Unassembled WGS sequence"/>
</dbReference>
<feature type="transmembrane region" description="Helical" evidence="1">
    <location>
        <begin position="137"/>
        <end position="157"/>
    </location>
</feature>
<feature type="transmembrane region" description="Helical" evidence="1">
    <location>
        <begin position="202"/>
        <end position="221"/>
    </location>
</feature>
<keyword evidence="1" id="KW-0812">Transmembrane</keyword>
<keyword evidence="1" id="KW-0472">Membrane</keyword>
<evidence type="ECO:0000313" key="2">
    <source>
        <dbReference type="EMBL" id="MBC5752523.1"/>
    </source>
</evidence>
<gene>
    <name evidence="2" type="ORF">H8Z76_00530</name>
</gene>
<evidence type="ECO:0000256" key="1">
    <source>
        <dbReference type="SAM" id="Phobius"/>
    </source>
</evidence>
<reference evidence="2 3" key="1">
    <citation type="submission" date="2020-08" db="EMBL/GenBank/DDBJ databases">
        <title>Genome public.</title>
        <authorList>
            <person name="Liu C."/>
            <person name="Sun Q."/>
        </authorList>
    </citation>
    <scope>NUCLEOTIDE SEQUENCE [LARGE SCALE GENOMIC DNA]</scope>
    <source>
        <strain evidence="2 3">BX0805</strain>
    </source>
</reference>
<dbReference type="PANTHER" id="PTHR42867:SF1">
    <property type="entry name" value="MEMBRANE PROTEIN-RELATED"/>
    <property type="match status" value="1"/>
</dbReference>
<dbReference type="EMBL" id="JACOQH010000001">
    <property type="protein sequence ID" value="MBC5752523.1"/>
    <property type="molecule type" value="Genomic_DNA"/>
</dbReference>
<name>A0ABR7I6F9_9FIRM</name>
<accession>A0ABR7I6F9</accession>
<sequence>MRYSGIGGQAVMEGVMMKNQDRYAVAVRKPDGEICAQTFDYPGLVKNKTLKNAPVIRGVLNFIDSLVLGMRSLTYSASFFEEEDKKKKEEDPAKAEKKEKREMGITVAFSVIVAVAVFMVLPYYLSLVFRRFVASQTVLALIEGVIRLAIFIGYILLISCMEDIKRVFMYHGAEHKCINCIEHGMELTVENVRKSSRQHKRCGTSFLLFVMIVSIIFFAFIRVDSPVLRLFLRLALIPVIAGVSYELIRLAGRSDNGFVNLISKPGLMLQGLTTREPDDAMIEVGIASVEAIFDWRAYLAVEFAWTDTENKKGQV</sequence>
<feature type="transmembrane region" description="Helical" evidence="1">
    <location>
        <begin position="227"/>
        <end position="248"/>
    </location>
</feature>
<dbReference type="Pfam" id="PF07136">
    <property type="entry name" value="DUF1385"/>
    <property type="match status" value="1"/>
</dbReference>